<keyword evidence="2" id="KW-1185">Reference proteome</keyword>
<evidence type="ECO:0000313" key="1">
    <source>
        <dbReference type="EMBL" id="MDT7832100.1"/>
    </source>
</evidence>
<comment type="caution">
    <text evidence="1">The sequence shown here is derived from an EMBL/GenBank/DDBJ whole genome shotgun (WGS) entry which is preliminary data.</text>
</comment>
<evidence type="ECO:0008006" key="3">
    <source>
        <dbReference type="Google" id="ProtNLM"/>
    </source>
</evidence>
<name>A0ABU3LEF1_9FLAO</name>
<dbReference type="Proteomes" id="UP001257277">
    <property type="component" value="Unassembled WGS sequence"/>
</dbReference>
<sequence>MRKILAFFIVTIVLFACQTGPKGDASRFQQGIFEIPAGESYSKTIITRKDSLQIEEYTKFVEVSTDSIVTRKEIKKIDTLYITWKNNFFYTLRMKSPKKEIDHDPIFVQITKVTDSSYNFSAKIGFSDFKQNGTVYKIK</sequence>
<dbReference type="EMBL" id="JAVTTO010000002">
    <property type="protein sequence ID" value="MDT7832100.1"/>
    <property type="molecule type" value="Genomic_DNA"/>
</dbReference>
<gene>
    <name evidence="1" type="ORF">RQM59_06890</name>
</gene>
<accession>A0ABU3LEF1</accession>
<dbReference type="PROSITE" id="PS51257">
    <property type="entry name" value="PROKAR_LIPOPROTEIN"/>
    <property type="match status" value="1"/>
</dbReference>
<protein>
    <recommendedName>
        <fullName evidence="3">Lipoprotein</fullName>
    </recommendedName>
</protein>
<proteinExistence type="predicted"/>
<reference evidence="1 2" key="1">
    <citation type="submission" date="2023-09" db="EMBL/GenBank/DDBJ databases">
        <title>Novel taxa isolated from Blanes Bay.</title>
        <authorList>
            <person name="Rey-Velasco X."/>
            <person name="Lucena T."/>
        </authorList>
    </citation>
    <scope>NUCLEOTIDE SEQUENCE [LARGE SCALE GENOMIC DNA]</scope>
    <source>
        <strain evidence="1 2">S356</strain>
    </source>
</reference>
<evidence type="ECO:0000313" key="2">
    <source>
        <dbReference type="Proteomes" id="UP001257277"/>
    </source>
</evidence>
<dbReference type="RefSeq" id="WP_349241351.1">
    <property type="nucleotide sequence ID" value="NZ_JAVTTO010000002.1"/>
</dbReference>
<organism evidence="1 2">
    <name type="scientific">Asprobacillus argus</name>
    <dbReference type="NCBI Taxonomy" id="3076534"/>
    <lineage>
        <taxon>Bacteria</taxon>
        <taxon>Pseudomonadati</taxon>
        <taxon>Bacteroidota</taxon>
        <taxon>Flavobacteriia</taxon>
        <taxon>Flavobacteriales</taxon>
        <taxon>Flavobacteriaceae</taxon>
        <taxon>Asprobacillus</taxon>
    </lineage>
</organism>